<evidence type="ECO:0000313" key="3">
    <source>
        <dbReference type="Proteomes" id="UP000092321"/>
    </source>
</evidence>
<feature type="compositionally biased region" description="Acidic residues" evidence="1">
    <location>
        <begin position="165"/>
        <end position="175"/>
    </location>
</feature>
<name>A0A1B7TFS9_9ASCO</name>
<dbReference type="OrthoDB" id="10258327at2759"/>
<evidence type="ECO:0008006" key="4">
    <source>
        <dbReference type="Google" id="ProtNLM"/>
    </source>
</evidence>
<reference evidence="3" key="1">
    <citation type="journal article" date="2016" name="Proc. Natl. Acad. Sci. U.S.A.">
        <title>Comparative genomics of biotechnologically important yeasts.</title>
        <authorList>
            <person name="Riley R."/>
            <person name="Haridas S."/>
            <person name="Wolfe K.H."/>
            <person name="Lopes M.R."/>
            <person name="Hittinger C.T."/>
            <person name="Goeker M."/>
            <person name="Salamov A.A."/>
            <person name="Wisecaver J.H."/>
            <person name="Long T.M."/>
            <person name="Calvey C.H."/>
            <person name="Aerts A.L."/>
            <person name="Barry K.W."/>
            <person name="Choi C."/>
            <person name="Clum A."/>
            <person name="Coughlan A.Y."/>
            <person name="Deshpande S."/>
            <person name="Douglass A.P."/>
            <person name="Hanson S.J."/>
            <person name="Klenk H.-P."/>
            <person name="LaButti K.M."/>
            <person name="Lapidus A."/>
            <person name="Lindquist E.A."/>
            <person name="Lipzen A.M."/>
            <person name="Meier-Kolthoff J.P."/>
            <person name="Ohm R.A."/>
            <person name="Otillar R.P."/>
            <person name="Pangilinan J.L."/>
            <person name="Peng Y."/>
            <person name="Rokas A."/>
            <person name="Rosa C.A."/>
            <person name="Scheuner C."/>
            <person name="Sibirny A.A."/>
            <person name="Slot J.C."/>
            <person name="Stielow J.B."/>
            <person name="Sun H."/>
            <person name="Kurtzman C.P."/>
            <person name="Blackwell M."/>
            <person name="Grigoriev I.V."/>
            <person name="Jeffries T.W."/>
        </authorList>
    </citation>
    <scope>NUCLEOTIDE SEQUENCE [LARGE SCALE GENOMIC DNA]</scope>
    <source>
        <strain evidence="3">NRRL Y-1626</strain>
    </source>
</reference>
<sequence length="516" mass="59994">MIDLPPHGYITNFHNRIRSVVSNEFTDNNTVGIYINNSSGNNINNFDEYGNISLNIGSRRKTTRRRINYSEDNFGKYIYSDSDDEDDYNNEDSDRNDSSDVGTGSNGKKKKRKLDRIYINNSSGNNINNFDEYGNISLNIGSRRKTTRRRINYSEDNFGKYIYSDSDDEDDYNNEDSDRNDSSDVGTGSNGKKKKRKLDSELLKEEYYKHIKHIIDPNNKDGDDDRDDSFINDIDTITDENGNAIKQVDYPSFDDPVNSENYLKFKQLKETITQGKLTRSYGETITFNEAKKPSLEKDSELDYESVRNVPITISFEDPLKPGNIFKDDLIWNINDYSLSIETFLEIYLLDLNINNETVFNKILVSIKEQILKYSLVARLPVLNDLIIMIKIDAFLGRQNLRDLFYLNIRDDCFNLEEIVEIIVADLGLKREWLPILTHRILTHVLNVKQQILDNNVDEGVFLHLEDLAMGLRLDVENLGVEYQPVVMNLSKNEMEKRLEENGKRRVNHRRINRRNL</sequence>
<dbReference type="GO" id="GO:0006338">
    <property type="term" value="P:chromatin remodeling"/>
    <property type="evidence" value="ECO:0007669"/>
    <property type="project" value="InterPro"/>
</dbReference>
<protein>
    <recommendedName>
        <fullName evidence="4">Chromatin structure-remodeling complex subunit SFH1</fullName>
    </recommendedName>
</protein>
<feature type="region of interest" description="Disordered" evidence="1">
    <location>
        <begin position="159"/>
        <end position="198"/>
    </location>
</feature>
<gene>
    <name evidence="2" type="ORF">HANVADRAFT_48236</name>
</gene>
<feature type="compositionally biased region" description="Acidic residues" evidence="1">
    <location>
        <begin position="81"/>
        <end position="91"/>
    </location>
</feature>
<evidence type="ECO:0000256" key="1">
    <source>
        <dbReference type="SAM" id="MobiDB-lite"/>
    </source>
</evidence>
<dbReference type="InterPro" id="IPR006939">
    <property type="entry name" value="SNF5"/>
</dbReference>
<dbReference type="Pfam" id="PF04855">
    <property type="entry name" value="SNF5"/>
    <property type="match status" value="2"/>
</dbReference>
<comment type="caution">
    <text evidence="2">The sequence shown here is derived from an EMBL/GenBank/DDBJ whole genome shotgun (WGS) entry which is preliminary data.</text>
</comment>
<dbReference type="GO" id="GO:0000228">
    <property type="term" value="C:nuclear chromosome"/>
    <property type="evidence" value="ECO:0007669"/>
    <property type="project" value="InterPro"/>
</dbReference>
<dbReference type="Proteomes" id="UP000092321">
    <property type="component" value="Unassembled WGS sequence"/>
</dbReference>
<dbReference type="AlphaFoldDB" id="A0A1B7TFS9"/>
<evidence type="ECO:0000313" key="2">
    <source>
        <dbReference type="EMBL" id="OBA27581.1"/>
    </source>
</evidence>
<organism evidence="2 3">
    <name type="scientific">Hanseniaspora valbyensis NRRL Y-1626</name>
    <dbReference type="NCBI Taxonomy" id="766949"/>
    <lineage>
        <taxon>Eukaryota</taxon>
        <taxon>Fungi</taxon>
        <taxon>Dikarya</taxon>
        <taxon>Ascomycota</taxon>
        <taxon>Saccharomycotina</taxon>
        <taxon>Saccharomycetes</taxon>
        <taxon>Saccharomycodales</taxon>
        <taxon>Saccharomycodaceae</taxon>
        <taxon>Hanseniaspora</taxon>
    </lineage>
</organism>
<accession>A0A1B7TFS9</accession>
<keyword evidence="3" id="KW-1185">Reference proteome</keyword>
<dbReference type="EMBL" id="LXPE01000008">
    <property type="protein sequence ID" value="OBA27581.1"/>
    <property type="molecule type" value="Genomic_DNA"/>
</dbReference>
<proteinExistence type="predicted"/>
<feature type="region of interest" description="Disordered" evidence="1">
    <location>
        <begin position="75"/>
        <end position="110"/>
    </location>
</feature>